<gene>
    <name evidence="1" type="ORF">NVV95_03035</name>
</gene>
<sequence>MNSDEALVAVLGQGANQVIKLTHPWLNVLAQNLAGKPALVVELPHPPGYFIDGGKGFSVEIGSGNAALPHFIRIASYEAEVSPAFAALTRHLLEQSSRALDFDSSVSAFYDALEEFREFLSRPRRALGEDAIRGLMAELLILESILEPGEDPESALRSWNGPFGNSKDFIFPSGHCVEVKSARRPTMHVTISSLQQLEAPNVTLQLAVVPLERAQPASPQARSLLDVVASIEAFIDHRPPARKLWAVALDTIGFDVSDPFYEPWWFVLGDTLAFDVTSNFPRIESSSVPKGITAVTYHLNVSELEPFAATLKLN</sequence>
<comment type="caution">
    <text evidence="1">The sequence shown here is derived from an EMBL/GenBank/DDBJ whole genome shotgun (WGS) entry which is preliminary data.</text>
</comment>
<keyword evidence="2" id="KW-1185">Reference proteome</keyword>
<evidence type="ECO:0000313" key="1">
    <source>
        <dbReference type="EMBL" id="MCS5713525.1"/>
    </source>
</evidence>
<name>A0ABT2GBI1_9MICO</name>
<dbReference type="InterPro" id="IPR025534">
    <property type="entry name" value="DUF4420"/>
</dbReference>
<dbReference type="Proteomes" id="UP001165580">
    <property type="component" value="Unassembled WGS sequence"/>
</dbReference>
<protein>
    <submittedName>
        <fullName evidence="1">PD-(D/E)XK motif protein</fullName>
    </submittedName>
</protein>
<accession>A0ABT2GBI1</accession>
<dbReference type="RefSeq" id="WP_259485055.1">
    <property type="nucleotide sequence ID" value="NZ_JANTEZ010000001.1"/>
</dbReference>
<dbReference type="EMBL" id="JANTEZ010000001">
    <property type="protein sequence ID" value="MCS5713525.1"/>
    <property type="molecule type" value="Genomic_DNA"/>
</dbReference>
<reference evidence="1" key="1">
    <citation type="submission" date="2022-08" db="EMBL/GenBank/DDBJ databases">
        <authorList>
            <person name="Deng Y."/>
            <person name="Han X.-F."/>
            <person name="Zhang Y.-Q."/>
        </authorList>
    </citation>
    <scope>NUCLEOTIDE SEQUENCE</scope>
    <source>
        <strain evidence="1">CPCC 205716</strain>
    </source>
</reference>
<evidence type="ECO:0000313" key="2">
    <source>
        <dbReference type="Proteomes" id="UP001165580"/>
    </source>
</evidence>
<dbReference type="Pfam" id="PF14390">
    <property type="entry name" value="DUF4420"/>
    <property type="match status" value="1"/>
</dbReference>
<proteinExistence type="predicted"/>
<organism evidence="1 2">
    <name type="scientific">Herbiconiux gentiana</name>
    <dbReference type="NCBI Taxonomy" id="2970912"/>
    <lineage>
        <taxon>Bacteria</taxon>
        <taxon>Bacillati</taxon>
        <taxon>Actinomycetota</taxon>
        <taxon>Actinomycetes</taxon>
        <taxon>Micrococcales</taxon>
        <taxon>Microbacteriaceae</taxon>
        <taxon>Herbiconiux</taxon>
    </lineage>
</organism>